<feature type="transmembrane region" description="Helical" evidence="1">
    <location>
        <begin position="219"/>
        <end position="236"/>
    </location>
</feature>
<feature type="transmembrane region" description="Helical" evidence="1">
    <location>
        <begin position="115"/>
        <end position="133"/>
    </location>
</feature>
<comment type="caution">
    <text evidence="2">The sequence shown here is derived from an EMBL/GenBank/DDBJ whole genome shotgun (WGS) entry which is preliminary data.</text>
</comment>
<protein>
    <submittedName>
        <fullName evidence="2">DUF389 domain-containing protein</fullName>
    </submittedName>
</protein>
<dbReference type="Proteomes" id="UP001597347">
    <property type="component" value="Unassembled WGS sequence"/>
</dbReference>
<dbReference type="PANTHER" id="PTHR20992">
    <property type="entry name" value="AT15442P-RELATED"/>
    <property type="match status" value="1"/>
</dbReference>
<organism evidence="2 3">
    <name type="scientific">Amnibacterium endophyticum</name>
    <dbReference type="NCBI Taxonomy" id="2109337"/>
    <lineage>
        <taxon>Bacteria</taxon>
        <taxon>Bacillati</taxon>
        <taxon>Actinomycetota</taxon>
        <taxon>Actinomycetes</taxon>
        <taxon>Micrococcales</taxon>
        <taxon>Microbacteriaceae</taxon>
        <taxon>Amnibacterium</taxon>
    </lineage>
</organism>
<dbReference type="PANTHER" id="PTHR20992:SF9">
    <property type="entry name" value="AT15442P-RELATED"/>
    <property type="match status" value="1"/>
</dbReference>
<dbReference type="EMBL" id="JBHUEA010000025">
    <property type="protein sequence ID" value="MFD1722703.1"/>
    <property type="molecule type" value="Genomic_DNA"/>
</dbReference>
<dbReference type="RefSeq" id="WP_377936044.1">
    <property type="nucleotide sequence ID" value="NZ_JBHUEA010000025.1"/>
</dbReference>
<accession>A0ABW4LGT3</accession>
<keyword evidence="3" id="KW-1185">Reference proteome</keyword>
<gene>
    <name evidence="2" type="ORF">ACFSBI_14195</name>
</gene>
<evidence type="ECO:0000256" key="1">
    <source>
        <dbReference type="SAM" id="Phobius"/>
    </source>
</evidence>
<reference evidence="3" key="1">
    <citation type="journal article" date="2019" name="Int. J. Syst. Evol. Microbiol.">
        <title>The Global Catalogue of Microorganisms (GCM) 10K type strain sequencing project: providing services to taxonomists for standard genome sequencing and annotation.</title>
        <authorList>
            <consortium name="The Broad Institute Genomics Platform"/>
            <consortium name="The Broad Institute Genome Sequencing Center for Infectious Disease"/>
            <person name="Wu L."/>
            <person name="Ma J."/>
        </authorList>
    </citation>
    <scope>NUCLEOTIDE SEQUENCE [LARGE SCALE GENOMIC DNA]</scope>
    <source>
        <strain evidence="3">CGMCC 1.12471</strain>
    </source>
</reference>
<feature type="transmembrane region" description="Helical" evidence="1">
    <location>
        <begin position="243"/>
        <end position="266"/>
    </location>
</feature>
<feature type="transmembrane region" description="Helical" evidence="1">
    <location>
        <begin position="174"/>
        <end position="199"/>
    </location>
</feature>
<name>A0ABW4LGT3_9MICO</name>
<evidence type="ECO:0000313" key="3">
    <source>
        <dbReference type="Proteomes" id="UP001597347"/>
    </source>
</evidence>
<dbReference type="Pfam" id="PF04087">
    <property type="entry name" value="DUF389"/>
    <property type="match status" value="1"/>
</dbReference>
<dbReference type="InterPro" id="IPR005240">
    <property type="entry name" value="DUF389"/>
</dbReference>
<keyword evidence="1" id="KW-0812">Transmembrane</keyword>
<feature type="transmembrane region" description="Helical" evidence="1">
    <location>
        <begin position="272"/>
        <end position="296"/>
    </location>
</feature>
<proteinExistence type="predicted"/>
<sequence length="312" mass="31630">MLHATVVVRPERAEAAIAAMRGVPGVTNVQHRRAAVEPSGDVVEADVAREAADGLLDALRPAVLDAGGTVTLLQVDTALGAPIRQAEADAPGQGDDAVVWEEVAQRTSEESSLSVTFLAFLVIAMLISAVGVITDSSVLVVGGMVLGPEFGPLAAIAVGLVSRRWRLAWRSMRALLVGFPIGVAITAAGTALVAATMGLPKGYLDGNRPLTSFVSHPDAWSVIVALLAGAAGTLSLTSAKSSAIVGVFISVTTIPAAANTGAALVAGLPGEALGAAVQLVVNIACILVSAVAVLLLQRLAARRRRAAAARNP</sequence>
<keyword evidence="1" id="KW-0472">Membrane</keyword>
<keyword evidence="1" id="KW-1133">Transmembrane helix</keyword>
<evidence type="ECO:0000313" key="2">
    <source>
        <dbReference type="EMBL" id="MFD1722703.1"/>
    </source>
</evidence>
<feature type="transmembrane region" description="Helical" evidence="1">
    <location>
        <begin position="139"/>
        <end position="162"/>
    </location>
</feature>